<evidence type="ECO:0000259" key="8">
    <source>
        <dbReference type="Pfam" id="PF00892"/>
    </source>
</evidence>
<feature type="transmembrane region" description="Helical" evidence="7">
    <location>
        <begin position="180"/>
        <end position="200"/>
    </location>
</feature>
<dbReference type="AlphaFoldDB" id="W9G5Z3"/>
<feature type="transmembrane region" description="Helical" evidence="7">
    <location>
        <begin position="72"/>
        <end position="94"/>
    </location>
</feature>
<evidence type="ECO:0000256" key="5">
    <source>
        <dbReference type="ARBA" id="ARBA00022989"/>
    </source>
</evidence>
<evidence type="ECO:0000256" key="1">
    <source>
        <dbReference type="ARBA" id="ARBA00004651"/>
    </source>
</evidence>
<reference evidence="9 10" key="1">
    <citation type="submission" date="2013-08" db="EMBL/GenBank/DDBJ databases">
        <title>Intrasporangium oryzae NRRL B-24470.</title>
        <authorList>
            <person name="Liu H."/>
            <person name="Wang G."/>
        </authorList>
    </citation>
    <scope>NUCLEOTIDE SEQUENCE [LARGE SCALE GENOMIC DNA]</scope>
    <source>
        <strain evidence="9 10">NRRL B-24470</strain>
    </source>
</reference>
<proteinExistence type="inferred from homology"/>
<feature type="transmembrane region" description="Helical" evidence="7">
    <location>
        <begin position="127"/>
        <end position="144"/>
    </location>
</feature>
<comment type="subcellular location">
    <subcellularLocation>
        <location evidence="1">Cell membrane</location>
        <topology evidence="1">Multi-pass membrane protein</topology>
    </subcellularLocation>
</comment>
<dbReference type="eggNOG" id="COG0697">
    <property type="taxonomic scope" value="Bacteria"/>
</dbReference>
<feature type="transmembrane region" description="Helical" evidence="7">
    <location>
        <begin position="100"/>
        <end position="120"/>
    </location>
</feature>
<name>W9G5Z3_9MICO</name>
<dbReference type="InterPro" id="IPR000620">
    <property type="entry name" value="EamA_dom"/>
</dbReference>
<keyword evidence="10" id="KW-1185">Reference proteome</keyword>
<comment type="similarity">
    <text evidence="2">Belongs to the EamA transporter family.</text>
</comment>
<dbReference type="RefSeq" id="WP_034807642.1">
    <property type="nucleotide sequence ID" value="NZ_AWSA01000035.1"/>
</dbReference>
<comment type="caution">
    <text evidence="9">The sequence shown here is derived from an EMBL/GenBank/DDBJ whole genome shotgun (WGS) entry which is preliminary data.</text>
</comment>
<keyword evidence="6 7" id="KW-0472">Membrane</keyword>
<evidence type="ECO:0000256" key="7">
    <source>
        <dbReference type="SAM" id="Phobius"/>
    </source>
</evidence>
<feature type="transmembrane region" description="Helical" evidence="7">
    <location>
        <begin position="150"/>
        <end position="168"/>
    </location>
</feature>
<dbReference type="OrthoDB" id="4865265at2"/>
<dbReference type="EMBL" id="AWSA01000035">
    <property type="protein sequence ID" value="EWT00732.1"/>
    <property type="molecule type" value="Genomic_DNA"/>
</dbReference>
<evidence type="ECO:0000313" key="10">
    <source>
        <dbReference type="Proteomes" id="UP000019489"/>
    </source>
</evidence>
<organism evidence="9 10">
    <name type="scientific">Intrasporangium oryzae NRRL B-24470</name>
    <dbReference type="NCBI Taxonomy" id="1386089"/>
    <lineage>
        <taxon>Bacteria</taxon>
        <taxon>Bacillati</taxon>
        <taxon>Actinomycetota</taxon>
        <taxon>Actinomycetes</taxon>
        <taxon>Micrococcales</taxon>
        <taxon>Intrasporangiaceae</taxon>
        <taxon>Intrasporangium</taxon>
    </lineage>
</organism>
<dbReference type="PANTHER" id="PTHR42920:SF5">
    <property type="entry name" value="EAMA DOMAIN-CONTAINING PROTEIN"/>
    <property type="match status" value="1"/>
</dbReference>
<keyword evidence="5 7" id="KW-1133">Transmembrane helix</keyword>
<sequence length="302" mass="30343">MSTASRTSARPLGAVAALVGATAVWGSTFVVTKQALPETSPASFLVWRFGIAALVLVVAAPRRLRAMTRRELGHGAALGAFLAAGFLLQTHGLLDTDAGVSGFLTGAAVVLTPVVAAAFFGESVGRAGWAAVVLATVGMALLVLRSTTVSLGAALTVAGAACFALHIASLSRWATAANAVALTATSVCIATALCALWAIAGDGLEVPSSMTTWWSAIYVAVAATCVGFVVQAWAQSRLTATTAAVVMTMEPFFAAVFAATAGHEALGSAGVLGGVLVVGAMFVAELGPRGCCDAQSPRIECC</sequence>
<feature type="transmembrane region" description="Helical" evidence="7">
    <location>
        <begin position="42"/>
        <end position="60"/>
    </location>
</feature>
<feature type="transmembrane region" description="Helical" evidence="7">
    <location>
        <begin position="212"/>
        <end position="233"/>
    </location>
</feature>
<evidence type="ECO:0000313" key="9">
    <source>
        <dbReference type="EMBL" id="EWT00732.1"/>
    </source>
</evidence>
<evidence type="ECO:0000256" key="2">
    <source>
        <dbReference type="ARBA" id="ARBA00007362"/>
    </source>
</evidence>
<gene>
    <name evidence="9" type="ORF">N865_13855</name>
</gene>
<keyword evidence="3" id="KW-1003">Cell membrane</keyword>
<accession>W9G5Z3</accession>
<dbReference type="Proteomes" id="UP000019489">
    <property type="component" value="Unassembled WGS sequence"/>
</dbReference>
<dbReference type="InterPro" id="IPR037185">
    <property type="entry name" value="EmrE-like"/>
</dbReference>
<dbReference type="InterPro" id="IPR051258">
    <property type="entry name" value="Diverse_Substrate_Transporter"/>
</dbReference>
<feature type="transmembrane region" description="Helical" evidence="7">
    <location>
        <begin position="265"/>
        <end position="284"/>
    </location>
</feature>
<dbReference type="STRING" id="1386089.N865_13855"/>
<feature type="domain" description="EamA" evidence="8">
    <location>
        <begin position="15"/>
        <end position="143"/>
    </location>
</feature>
<feature type="transmembrane region" description="Helical" evidence="7">
    <location>
        <begin position="240"/>
        <end position="259"/>
    </location>
</feature>
<evidence type="ECO:0000256" key="6">
    <source>
        <dbReference type="ARBA" id="ARBA00023136"/>
    </source>
</evidence>
<evidence type="ECO:0000256" key="3">
    <source>
        <dbReference type="ARBA" id="ARBA00022475"/>
    </source>
</evidence>
<keyword evidence="4 7" id="KW-0812">Transmembrane</keyword>
<dbReference type="PANTHER" id="PTHR42920">
    <property type="entry name" value="OS03G0707200 PROTEIN-RELATED"/>
    <property type="match status" value="1"/>
</dbReference>
<protein>
    <submittedName>
        <fullName evidence="9">Permease</fullName>
    </submittedName>
</protein>
<dbReference type="GO" id="GO:0005886">
    <property type="term" value="C:plasma membrane"/>
    <property type="evidence" value="ECO:0007669"/>
    <property type="project" value="UniProtKB-SubCell"/>
</dbReference>
<dbReference type="Pfam" id="PF00892">
    <property type="entry name" value="EamA"/>
    <property type="match status" value="2"/>
</dbReference>
<evidence type="ECO:0000256" key="4">
    <source>
        <dbReference type="ARBA" id="ARBA00022692"/>
    </source>
</evidence>
<feature type="domain" description="EamA" evidence="8">
    <location>
        <begin position="151"/>
        <end position="283"/>
    </location>
</feature>
<dbReference type="SUPFAM" id="SSF103481">
    <property type="entry name" value="Multidrug resistance efflux transporter EmrE"/>
    <property type="match status" value="2"/>
</dbReference>